<keyword evidence="4" id="KW-1185">Reference proteome</keyword>
<dbReference type="Proteomes" id="UP001054889">
    <property type="component" value="Unassembled WGS sequence"/>
</dbReference>
<dbReference type="AlphaFoldDB" id="A0AAV5DQ29"/>
<proteinExistence type="predicted"/>
<evidence type="ECO:0000313" key="4">
    <source>
        <dbReference type="Proteomes" id="UP001054889"/>
    </source>
</evidence>
<comment type="caution">
    <text evidence="3">The sequence shown here is derived from an EMBL/GenBank/DDBJ whole genome shotgun (WGS) entry which is preliminary data.</text>
</comment>
<dbReference type="PANTHER" id="PTHR33883">
    <property type="entry name" value="WPP DOMAIN-ASSOCIATED PROTEIN"/>
    <property type="match status" value="1"/>
</dbReference>
<sequence>MAESLDAPPIDINGNDTVDTENMSFLDDIDSWVDEVNAGLHFSRSVTDAILKGILSDVHQEATRQIASKDSEISLLDQKLKQLENDSLSFPEGRDKRYDEFHGIRQQLDSISKSLLNSEWGLSGSHHNSEGSEDVNKQRGKEQSSGGGMPKVNGCEASDEDIFGDPVLLKHMDKDTLIAHFHKAMNEMKRQHDSVVHEKTEKIFQLKRKLLNNEDAFPGQQDKISVADSDVKQLQGSATNDKGEHCSIPTQALYSASIEAEHGKHIKRLQSDIEDARLAVTIREEVEKIVVKEFVGEISLRLHGHDMALAMRQEVCSIIQNEAIAQAMSNVNSLLSKYNKKKGFAEEESLQKEKVEKLKLIVDKFTEVLKEKEEYVSQVGLGTIESHVASVCRELDFLRDKVGKQDIFISEKCREFDTIVSRLEQSMRHVQHNAGTLSELNDRFRSTSDSLKQLEKQNQVLRSVVEEKEKALTAVLSKEMEFNEFKEHVIETIRKFEEFIIGQQSVVANKVQHTESRFCFLKEQCKHLTKEGNLLKKKALRYKEISETRGSNLQKAELEVDLLGDEVEALTNLLAKIYIALDHYSPVLQHYTGFE</sequence>
<dbReference type="InterPro" id="IPR037490">
    <property type="entry name" value="WAP"/>
</dbReference>
<evidence type="ECO:0008006" key="5">
    <source>
        <dbReference type="Google" id="ProtNLM"/>
    </source>
</evidence>
<protein>
    <recommendedName>
        <fullName evidence="5">WPP domain-associated protein</fullName>
    </recommendedName>
</protein>
<organism evidence="3 4">
    <name type="scientific">Eleusine coracana subsp. coracana</name>
    <dbReference type="NCBI Taxonomy" id="191504"/>
    <lineage>
        <taxon>Eukaryota</taxon>
        <taxon>Viridiplantae</taxon>
        <taxon>Streptophyta</taxon>
        <taxon>Embryophyta</taxon>
        <taxon>Tracheophyta</taxon>
        <taxon>Spermatophyta</taxon>
        <taxon>Magnoliopsida</taxon>
        <taxon>Liliopsida</taxon>
        <taxon>Poales</taxon>
        <taxon>Poaceae</taxon>
        <taxon>PACMAD clade</taxon>
        <taxon>Chloridoideae</taxon>
        <taxon>Cynodonteae</taxon>
        <taxon>Eleusininae</taxon>
        <taxon>Eleusine</taxon>
    </lineage>
</organism>
<evidence type="ECO:0000256" key="2">
    <source>
        <dbReference type="SAM" id="MobiDB-lite"/>
    </source>
</evidence>
<evidence type="ECO:0000313" key="3">
    <source>
        <dbReference type="EMBL" id="GJN12526.1"/>
    </source>
</evidence>
<feature type="compositionally biased region" description="Basic and acidic residues" evidence="2">
    <location>
        <begin position="127"/>
        <end position="142"/>
    </location>
</feature>
<feature type="coiled-coil region" evidence="1">
    <location>
        <begin position="437"/>
        <end position="471"/>
    </location>
</feature>
<reference evidence="3" key="2">
    <citation type="submission" date="2021-12" db="EMBL/GenBank/DDBJ databases">
        <title>Resequencing data analysis of finger millet.</title>
        <authorList>
            <person name="Hatakeyama M."/>
            <person name="Aluri S."/>
            <person name="Balachadran M.T."/>
            <person name="Sivarajan S.R."/>
            <person name="Poveda L."/>
            <person name="Shimizu-Inatsugi R."/>
            <person name="Schlapbach R."/>
            <person name="Sreeman S.M."/>
            <person name="Shimizu K.K."/>
        </authorList>
    </citation>
    <scope>NUCLEOTIDE SEQUENCE</scope>
</reference>
<accession>A0AAV5DQ29</accession>
<dbReference type="EMBL" id="BQKI01000023">
    <property type="protein sequence ID" value="GJN12526.1"/>
    <property type="molecule type" value="Genomic_DNA"/>
</dbReference>
<feature type="region of interest" description="Disordered" evidence="2">
    <location>
        <begin position="122"/>
        <end position="157"/>
    </location>
</feature>
<keyword evidence="1" id="KW-0175">Coiled coil</keyword>
<reference evidence="3" key="1">
    <citation type="journal article" date="2018" name="DNA Res.">
        <title>Multiple hybrid de novo genome assembly of finger millet, an orphan allotetraploid crop.</title>
        <authorList>
            <person name="Hatakeyama M."/>
            <person name="Aluri S."/>
            <person name="Balachadran M.T."/>
            <person name="Sivarajan S.R."/>
            <person name="Patrignani A."/>
            <person name="Gruter S."/>
            <person name="Poveda L."/>
            <person name="Shimizu-Inatsugi R."/>
            <person name="Baeten J."/>
            <person name="Francoijs K.J."/>
            <person name="Nataraja K.N."/>
            <person name="Reddy Y.A.N."/>
            <person name="Phadnis S."/>
            <person name="Ravikumar R.L."/>
            <person name="Schlapbach R."/>
            <person name="Sreeman S.M."/>
            <person name="Shimizu K.K."/>
        </authorList>
    </citation>
    <scope>NUCLEOTIDE SEQUENCE</scope>
</reference>
<name>A0AAV5DQ29_ELECO</name>
<evidence type="ECO:0000256" key="1">
    <source>
        <dbReference type="SAM" id="Coils"/>
    </source>
</evidence>
<dbReference type="PANTHER" id="PTHR33883:SF5">
    <property type="entry name" value="OS09G0133800 PROTEIN"/>
    <property type="match status" value="1"/>
</dbReference>
<gene>
    <name evidence="3" type="primary">ga30810</name>
    <name evidence="3" type="ORF">PR202_ga30810</name>
</gene>